<organism evidence="1 2">
    <name type="scientific">Trifolium medium</name>
    <dbReference type="NCBI Taxonomy" id="97028"/>
    <lineage>
        <taxon>Eukaryota</taxon>
        <taxon>Viridiplantae</taxon>
        <taxon>Streptophyta</taxon>
        <taxon>Embryophyta</taxon>
        <taxon>Tracheophyta</taxon>
        <taxon>Spermatophyta</taxon>
        <taxon>Magnoliopsida</taxon>
        <taxon>eudicotyledons</taxon>
        <taxon>Gunneridae</taxon>
        <taxon>Pentapetalae</taxon>
        <taxon>rosids</taxon>
        <taxon>fabids</taxon>
        <taxon>Fabales</taxon>
        <taxon>Fabaceae</taxon>
        <taxon>Papilionoideae</taxon>
        <taxon>50 kb inversion clade</taxon>
        <taxon>NPAAA clade</taxon>
        <taxon>Hologalegina</taxon>
        <taxon>IRL clade</taxon>
        <taxon>Trifolieae</taxon>
        <taxon>Trifolium</taxon>
    </lineage>
</organism>
<name>A0A392Q264_9FABA</name>
<sequence length="61" mass="6995">MIESDAEGIGGSGFVECIREHMHSGWHCQLTEEQFIAVKELVNKCLAFFMLSFLMLHMCCR</sequence>
<dbReference type="Proteomes" id="UP000265520">
    <property type="component" value="Unassembled WGS sequence"/>
</dbReference>
<evidence type="ECO:0000313" key="2">
    <source>
        <dbReference type="Proteomes" id="UP000265520"/>
    </source>
</evidence>
<protein>
    <submittedName>
        <fullName evidence="1">Putative stomatal cytokinesis defective protein</fullName>
    </submittedName>
</protein>
<accession>A0A392Q264</accession>
<dbReference type="EMBL" id="LXQA010108276">
    <property type="protein sequence ID" value="MCI18047.1"/>
    <property type="molecule type" value="Genomic_DNA"/>
</dbReference>
<reference evidence="1 2" key="1">
    <citation type="journal article" date="2018" name="Front. Plant Sci.">
        <title>Red Clover (Trifolium pratense) and Zigzag Clover (T. medium) - A Picture of Genomic Similarities and Differences.</title>
        <authorList>
            <person name="Dluhosova J."/>
            <person name="Istvanek J."/>
            <person name="Nedelnik J."/>
            <person name="Repkova J."/>
        </authorList>
    </citation>
    <scope>NUCLEOTIDE SEQUENCE [LARGE SCALE GENOMIC DNA]</scope>
    <source>
        <strain evidence="2">cv. 10/8</strain>
        <tissue evidence="1">Leaf</tissue>
    </source>
</reference>
<evidence type="ECO:0000313" key="1">
    <source>
        <dbReference type="EMBL" id="MCI18047.1"/>
    </source>
</evidence>
<comment type="caution">
    <text evidence="1">The sequence shown here is derived from an EMBL/GenBank/DDBJ whole genome shotgun (WGS) entry which is preliminary data.</text>
</comment>
<dbReference type="AlphaFoldDB" id="A0A392Q264"/>
<keyword evidence="2" id="KW-1185">Reference proteome</keyword>
<proteinExistence type="predicted"/>